<evidence type="ECO:0000256" key="4">
    <source>
        <dbReference type="ARBA" id="ARBA00022989"/>
    </source>
</evidence>
<feature type="transmembrane region" description="Helical" evidence="6">
    <location>
        <begin position="164"/>
        <end position="182"/>
    </location>
</feature>
<sequence length="505" mass="56324">MNQELTTSFKKVVKGTGVVFIGTILGTLLGFIFRVIVVRYITKAEYGLLSLSLAMINILVVVSCLGFINGVPRFISYALGKREYSKAWATIKTSISLVAVLSIFFALVLVSFSNYIANFFHKLGLIPIVKIIAFVLPLMALTEIFISILRGFEDVKAKVFFQDIFSKGIKIVIGGLVILLDLSFKGVVFTYLIGGFFTLIFLSYYAKSRINELLPKISNFYPSITKELMSFSLPLLGSSIFAILREHSTILLLGYFKPANTVGLYNVALPLAQLISMPLMAMVFIYLPIASQLYAQGNLKDMKLLYISVTKWIFFITLPIFLSMLLAPKIIIKLLFGSKYIEASVALQILTLGFFIHTFLGPNGMTLISIGKTNIMLFCSVISTFVGIIVALLLIPNYGLIGAAVSAATSLAMFNFSASFFLYKIFALHPFKKNYTIPLITTISLILLGFHITKHFLSSDWQIIISVLFLSICFPLITFLTKNFTEEDIWFITTVKKKMINNSHT</sequence>
<feature type="transmembrane region" description="Helical" evidence="6">
    <location>
        <begin position="401"/>
        <end position="423"/>
    </location>
</feature>
<evidence type="ECO:0000256" key="3">
    <source>
        <dbReference type="ARBA" id="ARBA00022692"/>
    </source>
</evidence>
<evidence type="ECO:0000313" key="8">
    <source>
        <dbReference type="Proteomes" id="UP000070560"/>
    </source>
</evidence>
<dbReference type="Proteomes" id="UP000070560">
    <property type="component" value="Chromosome"/>
</dbReference>
<keyword evidence="2" id="KW-1003">Cell membrane</keyword>
<evidence type="ECO:0000256" key="5">
    <source>
        <dbReference type="ARBA" id="ARBA00023136"/>
    </source>
</evidence>
<dbReference type="OrthoDB" id="103403at2"/>
<feature type="transmembrane region" description="Helical" evidence="6">
    <location>
        <begin position="264"/>
        <end position="289"/>
    </location>
</feature>
<dbReference type="KEGG" id="daw:HS1_001634"/>
<keyword evidence="4 6" id="KW-1133">Transmembrane helix</keyword>
<dbReference type="CDD" id="cd13128">
    <property type="entry name" value="MATE_Wzx_like"/>
    <property type="match status" value="1"/>
</dbReference>
<feature type="transmembrane region" description="Helical" evidence="6">
    <location>
        <begin position="375"/>
        <end position="395"/>
    </location>
</feature>
<dbReference type="RefSeq" id="WP_066063689.1">
    <property type="nucleotide sequence ID" value="NZ_CP013015.1"/>
</dbReference>
<proteinExistence type="predicted"/>
<dbReference type="Pfam" id="PF13440">
    <property type="entry name" value="Polysacc_synt_3"/>
    <property type="match status" value="1"/>
</dbReference>
<keyword evidence="8" id="KW-1185">Reference proteome</keyword>
<feature type="transmembrane region" description="Helical" evidence="6">
    <location>
        <begin position="89"/>
        <end position="116"/>
    </location>
</feature>
<feature type="transmembrane region" description="Helical" evidence="6">
    <location>
        <begin position="188"/>
        <end position="206"/>
    </location>
</feature>
<protein>
    <submittedName>
        <fullName evidence="7">Polysaccharide biosynthesis protein</fullName>
    </submittedName>
</protein>
<dbReference type="GO" id="GO:0005886">
    <property type="term" value="C:plasma membrane"/>
    <property type="evidence" value="ECO:0007669"/>
    <property type="project" value="UniProtKB-SubCell"/>
</dbReference>
<dbReference type="PANTHER" id="PTHR30250">
    <property type="entry name" value="PST FAMILY PREDICTED COLANIC ACID TRANSPORTER"/>
    <property type="match status" value="1"/>
</dbReference>
<evidence type="ECO:0000313" key="7">
    <source>
        <dbReference type="EMBL" id="AMM41428.1"/>
    </source>
</evidence>
<keyword evidence="5 6" id="KW-0472">Membrane</keyword>
<dbReference type="PANTHER" id="PTHR30250:SF27">
    <property type="entry name" value="POLYSACCHARIDE BIOSYNTHESIS PROTEIN"/>
    <property type="match status" value="1"/>
</dbReference>
<feature type="transmembrane region" description="Helical" evidence="6">
    <location>
        <begin position="309"/>
        <end position="331"/>
    </location>
</feature>
<dbReference type="AlphaFoldDB" id="A0A7U4QLA5"/>
<organism evidence="7 8">
    <name type="scientific">Desulfofervidus auxilii</name>
    <dbReference type="NCBI Taxonomy" id="1621989"/>
    <lineage>
        <taxon>Bacteria</taxon>
        <taxon>Pseudomonadati</taxon>
        <taxon>Thermodesulfobacteriota</taxon>
        <taxon>Candidatus Desulfofervidia</taxon>
        <taxon>Candidatus Desulfofervidales</taxon>
        <taxon>Candidatus Desulfofervidaceae</taxon>
        <taxon>Candidatus Desulfofervidus</taxon>
    </lineage>
</organism>
<name>A0A7U4QLA5_DESA2</name>
<feature type="transmembrane region" description="Helical" evidence="6">
    <location>
        <begin position="343"/>
        <end position="363"/>
    </location>
</feature>
<accession>A0A7U4QLA5</accession>
<feature type="transmembrane region" description="Helical" evidence="6">
    <location>
        <begin position="12"/>
        <end position="36"/>
    </location>
</feature>
<keyword evidence="3 6" id="KW-0812">Transmembrane</keyword>
<dbReference type="EMBL" id="CP013015">
    <property type="protein sequence ID" value="AMM41428.1"/>
    <property type="molecule type" value="Genomic_DNA"/>
</dbReference>
<dbReference type="InterPro" id="IPR050833">
    <property type="entry name" value="Poly_Biosynth_Transport"/>
</dbReference>
<feature type="transmembrane region" description="Helical" evidence="6">
    <location>
        <begin position="463"/>
        <end position="481"/>
    </location>
</feature>
<comment type="subcellular location">
    <subcellularLocation>
        <location evidence="1">Cell membrane</location>
        <topology evidence="1">Multi-pass membrane protein</topology>
    </subcellularLocation>
</comment>
<evidence type="ECO:0000256" key="2">
    <source>
        <dbReference type="ARBA" id="ARBA00022475"/>
    </source>
</evidence>
<evidence type="ECO:0000256" key="6">
    <source>
        <dbReference type="SAM" id="Phobius"/>
    </source>
</evidence>
<feature type="transmembrane region" description="Helical" evidence="6">
    <location>
        <begin position="435"/>
        <end position="457"/>
    </location>
</feature>
<feature type="transmembrane region" description="Helical" evidence="6">
    <location>
        <begin position="48"/>
        <end position="68"/>
    </location>
</feature>
<evidence type="ECO:0000256" key="1">
    <source>
        <dbReference type="ARBA" id="ARBA00004651"/>
    </source>
</evidence>
<reference evidence="7 8" key="1">
    <citation type="submission" date="2015-10" db="EMBL/GenBank/DDBJ databases">
        <title>Candidatus Desulfofervidus auxilii, a hydrogenotrophic sulfate-reducing bacterium involved in the thermophilic anaerobic oxidation of methane.</title>
        <authorList>
            <person name="Krukenberg V."/>
            <person name="Richter M."/>
            <person name="Wegener G."/>
        </authorList>
    </citation>
    <scope>NUCLEOTIDE SEQUENCE [LARGE SCALE GENOMIC DNA]</scope>
    <source>
        <strain evidence="7 8">HS1</strain>
    </source>
</reference>
<gene>
    <name evidence="7" type="ORF">HS1_001634</name>
</gene>
<feature type="transmembrane region" description="Helical" evidence="6">
    <location>
        <begin position="128"/>
        <end position="152"/>
    </location>
</feature>